<name>A9RFD9_PHYPA</name>
<dbReference type="GO" id="GO:0009507">
    <property type="term" value="C:chloroplast"/>
    <property type="evidence" value="ECO:0000318"/>
    <property type="project" value="GO_Central"/>
</dbReference>
<dbReference type="Proteomes" id="UP000006727">
    <property type="component" value="Chromosome 26"/>
</dbReference>
<feature type="repeat" description="PPR" evidence="2">
    <location>
        <begin position="530"/>
        <end position="564"/>
    </location>
</feature>
<proteinExistence type="predicted"/>
<dbReference type="Pfam" id="PF01535">
    <property type="entry name" value="PPR"/>
    <property type="match status" value="3"/>
</dbReference>
<dbReference type="PROSITE" id="PS51375">
    <property type="entry name" value="PPR"/>
    <property type="match status" value="10"/>
</dbReference>
<dbReference type="GeneID" id="112277882"/>
<protein>
    <recommendedName>
        <fullName evidence="6">Pentacotripeptide-repeat region of PRORP domain-containing protein</fullName>
    </recommendedName>
</protein>
<feature type="repeat" description="PPR" evidence="2">
    <location>
        <begin position="495"/>
        <end position="529"/>
    </location>
</feature>
<keyword evidence="1" id="KW-0677">Repeat</keyword>
<dbReference type="InterPro" id="IPR053343">
    <property type="entry name" value="PSII_mRNA-binding_protein"/>
</dbReference>
<evidence type="ECO:0000256" key="1">
    <source>
        <dbReference type="ARBA" id="ARBA00022737"/>
    </source>
</evidence>
<feature type="repeat" description="PPR" evidence="2">
    <location>
        <begin position="460"/>
        <end position="494"/>
    </location>
</feature>
<evidence type="ECO:0000313" key="3">
    <source>
        <dbReference type="EMBL" id="PNR26999.1"/>
    </source>
</evidence>
<feature type="repeat" description="PPR" evidence="2">
    <location>
        <begin position="565"/>
        <end position="599"/>
    </location>
</feature>
<dbReference type="NCBIfam" id="TIGR00756">
    <property type="entry name" value="PPR"/>
    <property type="match status" value="6"/>
</dbReference>
<feature type="repeat" description="PPR" evidence="2">
    <location>
        <begin position="254"/>
        <end position="284"/>
    </location>
</feature>
<reference evidence="3 5" key="2">
    <citation type="journal article" date="2018" name="Plant J.">
        <title>The Physcomitrella patens chromosome-scale assembly reveals moss genome structure and evolution.</title>
        <authorList>
            <person name="Lang D."/>
            <person name="Ullrich K.K."/>
            <person name="Murat F."/>
            <person name="Fuchs J."/>
            <person name="Jenkins J."/>
            <person name="Haas F.B."/>
            <person name="Piednoel M."/>
            <person name="Gundlach H."/>
            <person name="Van Bel M."/>
            <person name="Meyberg R."/>
            <person name="Vives C."/>
            <person name="Morata J."/>
            <person name="Symeonidi A."/>
            <person name="Hiss M."/>
            <person name="Muchero W."/>
            <person name="Kamisugi Y."/>
            <person name="Saleh O."/>
            <person name="Blanc G."/>
            <person name="Decker E.L."/>
            <person name="van Gessel N."/>
            <person name="Grimwood J."/>
            <person name="Hayes R.D."/>
            <person name="Graham S.W."/>
            <person name="Gunter L.E."/>
            <person name="McDaniel S.F."/>
            <person name="Hoernstein S.N.W."/>
            <person name="Larsson A."/>
            <person name="Li F.W."/>
            <person name="Perroud P.F."/>
            <person name="Phillips J."/>
            <person name="Ranjan P."/>
            <person name="Rokshar D.S."/>
            <person name="Rothfels C.J."/>
            <person name="Schneider L."/>
            <person name="Shu S."/>
            <person name="Stevenson D.W."/>
            <person name="Thummler F."/>
            <person name="Tillich M."/>
            <person name="Villarreal Aguilar J.C."/>
            <person name="Widiez T."/>
            <person name="Wong G.K."/>
            <person name="Wymore A."/>
            <person name="Zhang Y."/>
            <person name="Zimmer A.D."/>
            <person name="Quatrano R.S."/>
            <person name="Mayer K.F.X."/>
            <person name="Goodstein D."/>
            <person name="Casacuberta J.M."/>
            <person name="Vandepoele K."/>
            <person name="Reski R."/>
            <person name="Cuming A.C."/>
            <person name="Tuskan G.A."/>
            <person name="Maumus F."/>
            <person name="Salse J."/>
            <person name="Schmutz J."/>
            <person name="Rensing S.A."/>
        </authorList>
    </citation>
    <scope>NUCLEOTIDE SEQUENCE [LARGE SCALE GENOMIC DNA]</scope>
    <source>
        <strain evidence="4 5">cv. Gransden 2004</strain>
    </source>
</reference>
<dbReference type="eggNOG" id="KOG4197">
    <property type="taxonomic scope" value="Eukaryota"/>
</dbReference>
<feature type="repeat" description="PPR" evidence="2">
    <location>
        <begin position="184"/>
        <end position="218"/>
    </location>
</feature>
<dbReference type="STRING" id="3218.A9RFD9"/>
<dbReference type="Gene3D" id="1.25.40.10">
    <property type="entry name" value="Tetratricopeptide repeat domain"/>
    <property type="match status" value="3"/>
</dbReference>
<dbReference type="GO" id="GO:0043022">
    <property type="term" value="F:ribosome binding"/>
    <property type="evidence" value="ECO:0000318"/>
    <property type="project" value="GO_Central"/>
</dbReference>
<dbReference type="AlphaFoldDB" id="A9RFD9"/>
<evidence type="ECO:0000256" key="2">
    <source>
        <dbReference type="PROSITE-ProRule" id="PRU00708"/>
    </source>
</evidence>
<dbReference type="EnsemblPlants" id="Pp3c26_10760V3.2">
    <property type="protein sequence ID" value="Pp3c26_10760V3.2"/>
    <property type="gene ID" value="Pp3c26_10760"/>
</dbReference>
<dbReference type="InterPro" id="IPR011990">
    <property type="entry name" value="TPR-like_helical_dom_sf"/>
</dbReference>
<dbReference type="Gramene" id="Pp3c26_10760V3.1">
    <property type="protein sequence ID" value="Pp3c26_10760V3.1"/>
    <property type="gene ID" value="Pp3c26_10760"/>
</dbReference>
<organism evidence="3">
    <name type="scientific">Physcomitrium patens</name>
    <name type="common">Spreading-leaved earth moss</name>
    <name type="synonym">Physcomitrella patens</name>
    <dbReference type="NCBI Taxonomy" id="3218"/>
    <lineage>
        <taxon>Eukaryota</taxon>
        <taxon>Viridiplantae</taxon>
        <taxon>Streptophyta</taxon>
        <taxon>Embryophyta</taxon>
        <taxon>Bryophyta</taxon>
        <taxon>Bryophytina</taxon>
        <taxon>Bryopsida</taxon>
        <taxon>Funariidae</taxon>
        <taxon>Funariales</taxon>
        <taxon>Funariaceae</taxon>
        <taxon>Physcomitrium</taxon>
    </lineage>
</organism>
<dbReference type="OMA" id="LQVWKHM"/>
<dbReference type="RefSeq" id="XP_024366447.1">
    <property type="nucleotide sequence ID" value="XM_024510679.2"/>
</dbReference>
<gene>
    <name evidence="4" type="primary">LOC112277882</name>
    <name evidence="3" type="ORF">PHYPA_030480</name>
</gene>
<dbReference type="Pfam" id="PF13041">
    <property type="entry name" value="PPR_2"/>
    <property type="match status" value="2"/>
</dbReference>
<dbReference type="PaxDb" id="3218-PP1S6_160V6.1"/>
<accession>A9RFD9</accession>
<reference evidence="4" key="3">
    <citation type="submission" date="2020-12" db="UniProtKB">
        <authorList>
            <consortium name="EnsemblPlants"/>
        </authorList>
    </citation>
    <scope>IDENTIFICATION</scope>
</reference>
<dbReference type="HOGENOM" id="CLU_021023_0_0_1"/>
<reference evidence="3 5" key="1">
    <citation type="journal article" date="2008" name="Science">
        <title>The Physcomitrella genome reveals evolutionary insights into the conquest of land by plants.</title>
        <authorList>
            <person name="Rensing S."/>
            <person name="Lang D."/>
            <person name="Zimmer A."/>
            <person name="Terry A."/>
            <person name="Salamov A."/>
            <person name="Shapiro H."/>
            <person name="Nishiyama T."/>
            <person name="Perroud P.-F."/>
            <person name="Lindquist E."/>
            <person name="Kamisugi Y."/>
            <person name="Tanahashi T."/>
            <person name="Sakakibara K."/>
            <person name="Fujita T."/>
            <person name="Oishi K."/>
            <person name="Shin-I T."/>
            <person name="Kuroki Y."/>
            <person name="Toyoda A."/>
            <person name="Suzuki Y."/>
            <person name="Hashimoto A."/>
            <person name="Yamaguchi K."/>
            <person name="Sugano A."/>
            <person name="Kohara Y."/>
            <person name="Fujiyama A."/>
            <person name="Anterola A."/>
            <person name="Aoki S."/>
            <person name="Ashton N."/>
            <person name="Barbazuk W.B."/>
            <person name="Barker E."/>
            <person name="Bennetzen J."/>
            <person name="Bezanilla M."/>
            <person name="Blankenship R."/>
            <person name="Cho S.H."/>
            <person name="Dutcher S."/>
            <person name="Estelle M."/>
            <person name="Fawcett J.A."/>
            <person name="Gundlach H."/>
            <person name="Hanada K."/>
            <person name="Heyl A."/>
            <person name="Hicks K.A."/>
            <person name="Hugh J."/>
            <person name="Lohr M."/>
            <person name="Mayer K."/>
            <person name="Melkozernov A."/>
            <person name="Murata T."/>
            <person name="Nelson D."/>
            <person name="Pils B."/>
            <person name="Prigge M."/>
            <person name="Reiss B."/>
            <person name="Renner T."/>
            <person name="Rombauts S."/>
            <person name="Rushton P."/>
            <person name="Sanderfoot A."/>
            <person name="Schween G."/>
            <person name="Shiu S.-H."/>
            <person name="Stueber K."/>
            <person name="Theodoulou F.L."/>
            <person name="Tu H."/>
            <person name="Van de Peer Y."/>
            <person name="Verrier P.J."/>
            <person name="Waters E."/>
            <person name="Wood A."/>
            <person name="Yang L."/>
            <person name="Cove D."/>
            <person name="Cuming A."/>
            <person name="Hasebe M."/>
            <person name="Lucas S."/>
            <person name="Mishler D.B."/>
            <person name="Reski R."/>
            <person name="Grigoriev I."/>
            <person name="Quatrano R.S."/>
            <person name="Boore J.L."/>
        </authorList>
    </citation>
    <scope>NUCLEOTIDE SEQUENCE [LARGE SCALE GENOMIC DNA]</scope>
    <source>
        <strain evidence="4 5">cv. Gransden 2004</strain>
    </source>
</reference>
<dbReference type="OrthoDB" id="185373at2759"/>
<dbReference type="GO" id="GO:0010207">
    <property type="term" value="P:photosystem II assembly"/>
    <property type="evidence" value="ECO:0000318"/>
    <property type="project" value="GO_Central"/>
</dbReference>
<dbReference type="GO" id="GO:0008494">
    <property type="term" value="F:translation activator activity"/>
    <property type="evidence" value="ECO:0000318"/>
    <property type="project" value="GO_Central"/>
</dbReference>
<keyword evidence="5" id="KW-1185">Reference proteome</keyword>
<feature type="repeat" description="PPR" evidence="2">
    <location>
        <begin position="600"/>
        <end position="634"/>
    </location>
</feature>
<feature type="repeat" description="PPR" evidence="2">
    <location>
        <begin position="219"/>
        <end position="253"/>
    </location>
</feature>
<feature type="repeat" description="PPR" evidence="2">
    <location>
        <begin position="425"/>
        <end position="459"/>
    </location>
</feature>
<dbReference type="Pfam" id="PF13812">
    <property type="entry name" value="PPR_3"/>
    <property type="match status" value="1"/>
</dbReference>
<dbReference type="EMBL" id="ABEU02000026">
    <property type="protein sequence ID" value="PNR26999.1"/>
    <property type="molecule type" value="Genomic_DNA"/>
</dbReference>
<dbReference type="GO" id="GO:0003729">
    <property type="term" value="F:mRNA binding"/>
    <property type="evidence" value="ECO:0000318"/>
    <property type="project" value="GO_Central"/>
</dbReference>
<dbReference type="PANTHER" id="PTHR47940:SF1">
    <property type="entry name" value="PROTEIN LOW PHOTOSYNTHETIC EFFICIENCY 1, CHLOROPLASTIC"/>
    <property type="match status" value="1"/>
</dbReference>
<evidence type="ECO:0000313" key="5">
    <source>
        <dbReference type="Proteomes" id="UP000006727"/>
    </source>
</evidence>
<feature type="repeat" description="PPR" evidence="2">
    <location>
        <begin position="383"/>
        <end position="417"/>
    </location>
</feature>
<dbReference type="KEGG" id="ppp:112277882"/>
<dbReference type="PANTHER" id="PTHR47940">
    <property type="entry name" value="OS12G0283900 PROTEIN"/>
    <property type="match status" value="1"/>
</dbReference>
<dbReference type="GO" id="GO:0006413">
    <property type="term" value="P:translational initiation"/>
    <property type="evidence" value="ECO:0000318"/>
    <property type="project" value="GO_Central"/>
</dbReference>
<dbReference type="EnsemblPlants" id="Pp3c26_10760V3.1">
    <property type="protein sequence ID" value="Pp3c26_10760V3.1"/>
    <property type="gene ID" value="Pp3c26_10760"/>
</dbReference>
<dbReference type="InterPro" id="IPR002885">
    <property type="entry name" value="PPR_rpt"/>
</dbReference>
<evidence type="ECO:0000313" key="4">
    <source>
        <dbReference type="EnsemblPlants" id="Pp3c26_10760V3.1"/>
    </source>
</evidence>
<sequence>MAPSVYHCVHFSAPASAFSSLLSCRIGPKVQCKNHISCGFFVTFSPSFVVESFRPQSTDTSNLLGSILSYVDGDCKQAEKNRFGHQNSTKNNESLVRRIQHETRSRRITDRDSTPVVRALTWALRGVKDEETVGVIVGNLEFQMSIFTSVIQKLGMEKKPQAAVALLRWLQRREGGDGTIDRPNVFTYNSLLGVLKANHCYEMATMILEEMRENGISSDIVTCNTVISMYEQQGRPDEALKVYEDLRTTGMVPDLFTYRTMIQALARSGKCERVLELYRDLVHQERSGSENGRPKLKREKEQRQELAVFVVQLCYRRIWSWLSSDTSTIKELGQLFAGMRQAEIRLDEKMCRNLIRACGQRVIDYYPAKWLYFNMREQGFYLNVSLCNHIIRLLGKAKRWWAALGVYEHMMSVGPPPEETTHRLLLSHFQILLNSAGKRGIWKWALQLLDKMQEKGIKPDSFAWNAALIACGRAHKPAAAIEVFQRMTAAGQQPGVLSYGALLSALEKGNLTSQAEQVWKHMLKVGTKPNEYAYTTMITVRGKSGNYSEAADLFYDMQRNGMEPTVVTHNAMITACARASDGQGAVKWLQQMEASSVEPDSITYSQVIGALASEGNWLLATSYYIKMRNLGLPISCSVYDVVLKVSEANNAPIDHELLGPRPLDIKVRHRDRKPAAGEIDVTMVNIDAVVSTTF</sequence>
<dbReference type="Gramene" id="Pp3c26_10760V3.2">
    <property type="protein sequence ID" value="Pp3c26_10760V3.2"/>
    <property type="gene ID" value="Pp3c26_10760"/>
</dbReference>
<evidence type="ECO:0008006" key="6">
    <source>
        <dbReference type="Google" id="ProtNLM"/>
    </source>
</evidence>